<reference evidence="1 2" key="1">
    <citation type="submission" date="2013-03" db="EMBL/GenBank/DDBJ databases">
        <title>The Genome Sequence of Cladophialophora carrionii CBS 160.54.</title>
        <authorList>
            <consortium name="The Broad Institute Genomics Platform"/>
            <person name="Cuomo C."/>
            <person name="de Hoog S."/>
            <person name="Gorbushina A."/>
            <person name="Walker B."/>
            <person name="Young S.K."/>
            <person name="Zeng Q."/>
            <person name="Gargeya S."/>
            <person name="Fitzgerald M."/>
            <person name="Haas B."/>
            <person name="Abouelleil A."/>
            <person name="Allen A.W."/>
            <person name="Alvarado L."/>
            <person name="Arachchi H.M."/>
            <person name="Berlin A.M."/>
            <person name="Chapman S.B."/>
            <person name="Gainer-Dewar J."/>
            <person name="Goldberg J."/>
            <person name="Griggs A."/>
            <person name="Gujja S."/>
            <person name="Hansen M."/>
            <person name="Howarth C."/>
            <person name="Imamovic A."/>
            <person name="Ireland A."/>
            <person name="Larimer J."/>
            <person name="McCowan C."/>
            <person name="Murphy C."/>
            <person name="Pearson M."/>
            <person name="Poon T.W."/>
            <person name="Priest M."/>
            <person name="Roberts A."/>
            <person name="Saif S."/>
            <person name="Shea T."/>
            <person name="Sisk P."/>
            <person name="Sykes S."/>
            <person name="Wortman J."/>
            <person name="Nusbaum C."/>
            <person name="Birren B."/>
        </authorList>
    </citation>
    <scope>NUCLEOTIDE SEQUENCE [LARGE SCALE GENOMIC DNA]</scope>
    <source>
        <strain evidence="1 2">CBS 160.54</strain>
    </source>
</reference>
<organism evidence="1 2">
    <name type="scientific">Cladophialophora carrionii CBS 160.54</name>
    <dbReference type="NCBI Taxonomy" id="1279043"/>
    <lineage>
        <taxon>Eukaryota</taxon>
        <taxon>Fungi</taxon>
        <taxon>Dikarya</taxon>
        <taxon>Ascomycota</taxon>
        <taxon>Pezizomycotina</taxon>
        <taxon>Eurotiomycetes</taxon>
        <taxon>Chaetothyriomycetidae</taxon>
        <taxon>Chaetothyriales</taxon>
        <taxon>Herpotrichiellaceae</taxon>
        <taxon>Cladophialophora</taxon>
    </lineage>
</organism>
<dbReference type="Proteomes" id="UP000030678">
    <property type="component" value="Unassembled WGS sequence"/>
</dbReference>
<feature type="non-terminal residue" evidence="1">
    <location>
        <position position="36"/>
    </location>
</feature>
<dbReference type="VEuPathDB" id="FungiDB:G647_04739"/>
<feature type="non-terminal residue" evidence="1">
    <location>
        <position position="1"/>
    </location>
</feature>
<dbReference type="HOGENOM" id="CLU_3362178_0_0_1"/>
<gene>
    <name evidence="1" type="ORF">G647_04739</name>
</gene>
<dbReference type="GO" id="GO:0005525">
    <property type="term" value="F:GTP binding"/>
    <property type="evidence" value="ECO:0007669"/>
    <property type="project" value="InterPro"/>
</dbReference>
<dbReference type="GO" id="GO:0003924">
    <property type="term" value="F:GTPase activity"/>
    <property type="evidence" value="ECO:0007669"/>
    <property type="project" value="InterPro"/>
</dbReference>
<name>V9D7W7_9EURO</name>
<protein>
    <submittedName>
        <fullName evidence="1">Uncharacterized protein</fullName>
    </submittedName>
</protein>
<dbReference type="AlphaFoldDB" id="V9D7W7"/>
<evidence type="ECO:0000313" key="2">
    <source>
        <dbReference type="Proteomes" id="UP000030678"/>
    </source>
</evidence>
<dbReference type="EMBL" id="KB822705">
    <property type="protein sequence ID" value="ETI22945.1"/>
    <property type="molecule type" value="Genomic_DNA"/>
</dbReference>
<dbReference type="Gene3D" id="3.40.50.300">
    <property type="entry name" value="P-loop containing nucleotide triphosphate hydrolases"/>
    <property type="match status" value="1"/>
</dbReference>
<dbReference type="GeneID" id="19983232"/>
<dbReference type="InterPro" id="IPR001806">
    <property type="entry name" value="Small_GTPase"/>
</dbReference>
<dbReference type="InterPro" id="IPR027417">
    <property type="entry name" value="P-loop_NTPase"/>
</dbReference>
<dbReference type="RefSeq" id="XP_008727300.1">
    <property type="nucleotide sequence ID" value="XM_008729078.1"/>
</dbReference>
<accession>V9D7W7</accession>
<evidence type="ECO:0000313" key="1">
    <source>
        <dbReference type="EMBL" id="ETI22945.1"/>
    </source>
</evidence>
<sequence length="36" mass="3910">WDTAGQERCGAITSASYRATSGALLVYIISMHQTHN</sequence>
<dbReference type="SUPFAM" id="SSF52540">
    <property type="entry name" value="P-loop containing nucleoside triphosphate hydrolases"/>
    <property type="match status" value="1"/>
</dbReference>
<proteinExistence type="predicted"/>
<dbReference type="Pfam" id="PF00071">
    <property type="entry name" value="Ras"/>
    <property type="match status" value="1"/>
</dbReference>